<evidence type="ECO:0000313" key="2">
    <source>
        <dbReference type="Proteomes" id="UP001597196"/>
    </source>
</evidence>
<evidence type="ECO:0000313" key="1">
    <source>
        <dbReference type="EMBL" id="MFD1430216.1"/>
    </source>
</evidence>
<accession>A0ABW4CKX1</accession>
<dbReference type="EMBL" id="JBHTOC010000010">
    <property type="protein sequence ID" value="MFD1430216.1"/>
    <property type="molecule type" value="Genomic_DNA"/>
</dbReference>
<dbReference type="Proteomes" id="UP001597196">
    <property type="component" value="Unassembled WGS sequence"/>
</dbReference>
<comment type="caution">
    <text evidence="1">The sequence shown here is derived from an EMBL/GenBank/DDBJ whole genome shotgun (WGS) entry which is preliminary data.</text>
</comment>
<gene>
    <name evidence="1" type="ORF">ACFQ4P_08150</name>
</gene>
<protein>
    <submittedName>
        <fullName evidence="1">Uncharacterized protein</fullName>
    </submittedName>
</protein>
<reference evidence="2" key="1">
    <citation type="journal article" date="2019" name="Int. J. Syst. Evol. Microbiol.">
        <title>The Global Catalogue of Microorganisms (GCM) 10K type strain sequencing project: providing services to taxonomists for standard genome sequencing and annotation.</title>
        <authorList>
            <consortium name="The Broad Institute Genomics Platform"/>
            <consortium name="The Broad Institute Genome Sequencing Center for Infectious Disease"/>
            <person name="Wu L."/>
            <person name="Ma J."/>
        </authorList>
    </citation>
    <scope>NUCLEOTIDE SEQUENCE [LARGE SCALE GENOMIC DNA]</scope>
    <source>
        <strain evidence="2">CCM 8980</strain>
    </source>
</reference>
<dbReference type="RefSeq" id="WP_203637069.1">
    <property type="nucleotide sequence ID" value="NZ_BOLS01000008.1"/>
</dbReference>
<name>A0ABW4CKX1_9LACO</name>
<proteinExistence type="predicted"/>
<organism evidence="1 2">
    <name type="scientific">Lacticaseibacillus mingshuiensis</name>
    <dbReference type="NCBI Taxonomy" id="2799574"/>
    <lineage>
        <taxon>Bacteria</taxon>
        <taxon>Bacillati</taxon>
        <taxon>Bacillota</taxon>
        <taxon>Bacilli</taxon>
        <taxon>Lactobacillales</taxon>
        <taxon>Lactobacillaceae</taxon>
        <taxon>Lacticaseibacillus</taxon>
    </lineage>
</organism>
<keyword evidence="2" id="KW-1185">Reference proteome</keyword>
<sequence length="270" mass="31618">MFEKSTEYVFTTISLAIKQRKKELGLKRSDILPDESLVSNIINNRRNDKYPNLMSDFNAQDIKKSLKFDSIEQMLWGNLKWDVLLREAIDDIYSYKNTDKMGSLRELLFEVLTANVDFAHMRAGISYDIYPVIDSRKKNEDVDTIKDEALLELFQRAKMLNSEPLEANLARQFQDEFYGKPFQKFSVRFPKFLLTTLTAILTPLKPAPNDTGTLAYHLSLNVYEAFEEESRAWYQDDKQRRNEFSNVSAELDKAIQAMQNVHRYEVSLFY</sequence>